<accession>A0AAN8E9K5</accession>
<proteinExistence type="predicted"/>
<evidence type="ECO:0000313" key="2">
    <source>
        <dbReference type="Proteomes" id="UP001316803"/>
    </source>
</evidence>
<name>A0AAN8E9K5_9EURO</name>
<dbReference type="EMBL" id="JAKLMC020000031">
    <property type="protein sequence ID" value="KAK5949859.1"/>
    <property type="molecule type" value="Genomic_DNA"/>
</dbReference>
<gene>
    <name evidence="1" type="ORF">OHC33_009044</name>
</gene>
<evidence type="ECO:0000313" key="1">
    <source>
        <dbReference type="EMBL" id="KAK5949859.1"/>
    </source>
</evidence>
<organism evidence="1 2">
    <name type="scientific">Knufia fluminis</name>
    <dbReference type="NCBI Taxonomy" id="191047"/>
    <lineage>
        <taxon>Eukaryota</taxon>
        <taxon>Fungi</taxon>
        <taxon>Dikarya</taxon>
        <taxon>Ascomycota</taxon>
        <taxon>Pezizomycotina</taxon>
        <taxon>Eurotiomycetes</taxon>
        <taxon>Chaetothyriomycetidae</taxon>
        <taxon>Chaetothyriales</taxon>
        <taxon>Trichomeriaceae</taxon>
        <taxon>Knufia</taxon>
    </lineage>
</organism>
<comment type="caution">
    <text evidence="1">The sequence shown here is derived from an EMBL/GenBank/DDBJ whole genome shotgun (WGS) entry which is preliminary data.</text>
</comment>
<dbReference type="Proteomes" id="UP001316803">
    <property type="component" value="Unassembled WGS sequence"/>
</dbReference>
<keyword evidence="2" id="KW-1185">Reference proteome</keyword>
<reference evidence="1 2" key="1">
    <citation type="submission" date="2022-12" db="EMBL/GenBank/DDBJ databases">
        <title>Genomic features and morphological characterization of a novel Knufia sp. strain isolated from spacecraft assembly facility.</title>
        <authorList>
            <person name="Teixeira M."/>
            <person name="Chander A.M."/>
            <person name="Stajich J.E."/>
            <person name="Venkateswaran K."/>
        </authorList>
    </citation>
    <scope>NUCLEOTIDE SEQUENCE [LARGE SCALE GENOMIC DNA]</scope>
    <source>
        <strain evidence="1 2">FJI-L2-BK-P2</strain>
    </source>
</reference>
<dbReference type="AlphaFoldDB" id="A0AAN8E9K5"/>
<protein>
    <submittedName>
        <fullName evidence="1">Uncharacterized protein</fullName>
    </submittedName>
</protein>
<sequence>MALTEKIYFGFYDAKTRGYSFTPATDLWKLSTSNVRGFEKGRPGRARRFKKAQALTYEGLPGEIRNTIYQYAYAANHYASLSIKRYIPPKTVTRSRSGLLGQCIPEDGAITVTLPDRIGQLFVSKTYLIDALPHFLQSLTSNIRMCSWDVFLDSLHPTPFVKYVCLTMLQLTTELHTNVRDKIGLDVCLGVNGSGFGKLSTIFVQCTDKPVWLQSKQNAQEQILRYTPQKYTTTHDSVAVPYAFYDIGSAVPATKWPTVFKECFKNFLGEHNLYLELKEYLAKTLEGRRPHLLQCTFWIDVRGGTGGARFELDIRVEQCKEDEATCYVEGDHI</sequence>